<evidence type="ECO:0000256" key="8">
    <source>
        <dbReference type="ARBA" id="ARBA00023315"/>
    </source>
</evidence>
<comment type="pathway">
    <text evidence="1">Nucleotide-sugar biosynthesis; UDP-N-acetyl-alpha-D-glucosamine biosynthesis; N-acetyl-alpha-D-glucosamine 1-phosphate from alpha-D-glucosamine 6-phosphate (route II): step 2/2.</text>
</comment>
<dbReference type="SUPFAM" id="SSF53448">
    <property type="entry name" value="Nucleotide-diphospho-sugar transferases"/>
    <property type="match status" value="1"/>
</dbReference>
<dbReference type="InterPro" id="IPR011004">
    <property type="entry name" value="Trimer_LpxA-like_sf"/>
</dbReference>
<evidence type="ECO:0000256" key="9">
    <source>
        <dbReference type="ARBA" id="ARBA00048247"/>
    </source>
</evidence>
<comment type="pathway">
    <text evidence="2">Nucleotide-sugar biosynthesis; UDP-N-acetyl-alpha-D-glucosamine biosynthesis; UDP-N-acetyl-alpha-D-glucosamine from N-acetyl-alpha-D-glucosamine 1-phosphate: step 1/1.</text>
</comment>
<dbReference type="Gene3D" id="3.90.550.10">
    <property type="entry name" value="Spore Coat Polysaccharide Biosynthesis Protein SpsA, Chain A"/>
    <property type="match status" value="1"/>
</dbReference>
<dbReference type="STRING" id="1618481.US54_C0006G0016"/>
<proteinExistence type="inferred from homology"/>
<dbReference type="InterPro" id="IPR005835">
    <property type="entry name" value="NTP_transferase_dom"/>
</dbReference>
<dbReference type="PANTHER" id="PTHR43584:SF8">
    <property type="entry name" value="N-ACETYLMURAMATE ALPHA-1-PHOSPHATE URIDYLYLTRANSFERASE"/>
    <property type="match status" value="1"/>
</dbReference>
<evidence type="ECO:0000256" key="1">
    <source>
        <dbReference type="ARBA" id="ARBA00005166"/>
    </source>
</evidence>
<dbReference type="Gene3D" id="2.160.10.10">
    <property type="entry name" value="Hexapeptide repeat proteins"/>
    <property type="match status" value="1"/>
</dbReference>
<evidence type="ECO:0000256" key="10">
    <source>
        <dbReference type="ARBA" id="ARBA00048493"/>
    </source>
</evidence>
<dbReference type="InterPro" id="IPR029044">
    <property type="entry name" value="Nucleotide-diphossugar_trans"/>
</dbReference>
<dbReference type="SUPFAM" id="SSF51161">
    <property type="entry name" value="Trimeric LpxA-like enzymes"/>
    <property type="match status" value="1"/>
</dbReference>
<keyword evidence="8" id="KW-0012">Acyltransferase</keyword>
<evidence type="ECO:0000256" key="7">
    <source>
        <dbReference type="ARBA" id="ARBA00023268"/>
    </source>
</evidence>
<dbReference type="GO" id="GO:0003977">
    <property type="term" value="F:UDP-N-acetylglucosamine diphosphorylase activity"/>
    <property type="evidence" value="ECO:0007669"/>
    <property type="project" value="UniProtKB-EC"/>
</dbReference>
<dbReference type="EMBL" id="LBTJ01000006">
    <property type="protein sequence ID" value="KKQ38663.1"/>
    <property type="molecule type" value="Genomic_DNA"/>
</dbReference>
<dbReference type="InterPro" id="IPR050065">
    <property type="entry name" value="GlmU-like"/>
</dbReference>
<keyword evidence="5" id="KW-0808">Transferase</keyword>
<name>A0A0G0H602_9BACT</name>
<keyword evidence="6" id="KW-0548">Nucleotidyltransferase</keyword>
<comment type="similarity">
    <text evidence="3">In the C-terminal section; belongs to the transferase hexapeptide repeat family.</text>
</comment>
<dbReference type="Proteomes" id="UP000034471">
    <property type="component" value="Unassembled WGS sequence"/>
</dbReference>
<dbReference type="InterPro" id="IPR001451">
    <property type="entry name" value="Hexapep"/>
</dbReference>
<protein>
    <submittedName>
        <fullName evidence="12">Bifunctional protein GlmU</fullName>
    </submittedName>
</protein>
<evidence type="ECO:0000313" key="12">
    <source>
        <dbReference type="EMBL" id="KKQ38663.1"/>
    </source>
</evidence>
<keyword evidence="7" id="KW-0511">Multifunctional enzyme</keyword>
<accession>A0A0G0H602</accession>
<dbReference type="GO" id="GO:0019134">
    <property type="term" value="F:glucosamine-1-phosphate N-acetyltransferase activity"/>
    <property type="evidence" value="ECO:0007669"/>
    <property type="project" value="UniProtKB-EC"/>
</dbReference>
<evidence type="ECO:0000256" key="2">
    <source>
        <dbReference type="ARBA" id="ARBA00005208"/>
    </source>
</evidence>
<comment type="similarity">
    <text evidence="4">In the N-terminal section; belongs to the N-acetylglucosamine-1-phosphate uridyltransferase family.</text>
</comment>
<dbReference type="Pfam" id="PF00132">
    <property type="entry name" value="Hexapep"/>
    <property type="match status" value="1"/>
</dbReference>
<comment type="catalytic activity">
    <reaction evidence="9">
        <text>alpha-D-glucosamine 1-phosphate + acetyl-CoA = N-acetyl-alpha-D-glucosamine 1-phosphate + CoA + H(+)</text>
        <dbReference type="Rhea" id="RHEA:13725"/>
        <dbReference type="ChEBI" id="CHEBI:15378"/>
        <dbReference type="ChEBI" id="CHEBI:57287"/>
        <dbReference type="ChEBI" id="CHEBI:57288"/>
        <dbReference type="ChEBI" id="CHEBI:57776"/>
        <dbReference type="ChEBI" id="CHEBI:58516"/>
        <dbReference type="EC" id="2.3.1.157"/>
    </reaction>
</comment>
<comment type="caution">
    <text evidence="12">The sequence shown here is derived from an EMBL/GenBank/DDBJ whole genome shotgun (WGS) entry which is preliminary data.</text>
</comment>
<reference evidence="12 13" key="1">
    <citation type="journal article" date="2015" name="Nature">
        <title>rRNA introns, odd ribosomes, and small enigmatic genomes across a large radiation of phyla.</title>
        <authorList>
            <person name="Brown C.T."/>
            <person name="Hug L.A."/>
            <person name="Thomas B.C."/>
            <person name="Sharon I."/>
            <person name="Castelle C.J."/>
            <person name="Singh A."/>
            <person name="Wilkins M.J."/>
            <person name="Williams K.H."/>
            <person name="Banfield J.F."/>
        </authorList>
    </citation>
    <scope>NUCLEOTIDE SEQUENCE [LARGE SCALE GENOMIC DNA]</scope>
</reference>
<dbReference type="PANTHER" id="PTHR43584">
    <property type="entry name" value="NUCLEOTIDYL TRANSFERASE"/>
    <property type="match status" value="1"/>
</dbReference>
<dbReference type="Pfam" id="PF00483">
    <property type="entry name" value="NTP_transferase"/>
    <property type="match status" value="1"/>
</dbReference>
<evidence type="ECO:0000256" key="5">
    <source>
        <dbReference type="ARBA" id="ARBA00022679"/>
    </source>
</evidence>
<evidence type="ECO:0000256" key="4">
    <source>
        <dbReference type="ARBA" id="ARBA00007947"/>
    </source>
</evidence>
<dbReference type="AlphaFoldDB" id="A0A0G0H602"/>
<organism evidence="12 13">
    <name type="scientific">Candidatus Roizmanbacteria bacterium GW2011_GWA2_37_7</name>
    <dbReference type="NCBI Taxonomy" id="1618481"/>
    <lineage>
        <taxon>Bacteria</taxon>
        <taxon>Candidatus Roizmaniibacteriota</taxon>
    </lineage>
</organism>
<gene>
    <name evidence="12" type="ORF">US54_C0006G0016</name>
</gene>
<sequence>MKPLVVILAGGIGKSFSPLTINKTLIPLLGKPMLQHVIEMAESSGFQEALIITNSENEAWLSSYQPFNITLTTRKVKPTGMGDALLQSEDEIGNQPILVMNASDMIESVFFKSMMRQTFDSYSYITGQKVNKYFPGGYIKMDGTRALEILEKPGSGKEPSDLLNLVFHYFSEPQDFLSILKKTPTSDQQYEIALSNLMKQRHVDVLKYPGQWQKLKYAHHVLDMMNMLLETKDINHRARSSHVSAHAVLEGDVYVDEDVHIDAYAVVKGPAYIGRHVRIGNHALVRQSTIEEGSIVGFGCEVVRSYIGPNCKLHHNFIGDSVLESDINPSWGTTFANWRLDNADIKLDLSEEAIETGRKKLGAIVAKGAFFGVNCSVMPGVTVGQNARIYPDKVVQGSVSENEIVK</sequence>
<evidence type="ECO:0000256" key="3">
    <source>
        <dbReference type="ARBA" id="ARBA00007707"/>
    </source>
</evidence>
<evidence type="ECO:0000313" key="13">
    <source>
        <dbReference type="Proteomes" id="UP000034471"/>
    </source>
</evidence>
<evidence type="ECO:0000256" key="6">
    <source>
        <dbReference type="ARBA" id="ARBA00022695"/>
    </source>
</evidence>
<comment type="catalytic activity">
    <reaction evidence="10">
        <text>N-acetyl-alpha-D-glucosamine 1-phosphate + UTP + H(+) = UDP-N-acetyl-alpha-D-glucosamine + diphosphate</text>
        <dbReference type="Rhea" id="RHEA:13509"/>
        <dbReference type="ChEBI" id="CHEBI:15378"/>
        <dbReference type="ChEBI" id="CHEBI:33019"/>
        <dbReference type="ChEBI" id="CHEBI:46398"/>
        <dbReference type="ChEBI" id="CHEBI:57705"/>
        <dbReference type="ChEBI" id="CHEBI:57776"/>
        <dbReference type="EC" id="2.7.7.23"/>
    </reaction>
</comment>
<feature type="domain" description="Nucleotidyl transferase" evidence="11">
    <location>
        <begin position="5"/>
        <end position="202"/>
    </location>
</feature>
<evidence type="ECO:0000259" key="11">
    <source>
        <dbReference type="Pfam" id="PF00483"/>
    </source>
</evidence>